<reference evidence="3 4" key="1">
    <citation type="submission" date="2018-04" db="EMBL/GenBank/DDBJ databases">
        <title>Flavobacterium sp. nov., isolated from glacier ice.</title>
        <authorList>
            <person name="Liu Q."/>
            <person name="Xin Y.-H."/>
        </authorList>
    </citation>
    <scope>NUCLEOTIDE SEQUENCE [LARGE SCALE GENOMIC DNA]</scope>
    <source>
        <strain evidence="3 4">LB2P30</strain>
    </source>
</reference>
<dbReference type="OrthoDB" id="599464at2"/>
<keyword evidence="1" id="KW-0732">Signal</keyword>
<proteinExistence type="predicted"/>
<evidence type="ECO:0000313" key="4">
    <source>
        <dbReference type="Proteomes" id="UP000245618"/>
    </source>
</evidence>
<feature type="domain" description="Secretion system C-terminal sorting" evidence="2">
    <location>
        <begin position="2"/>
        <end position="76"/>
    </location>
</feature>
<gene>
    <name evidence="3" type="ORF">DB891_17450</name>
</gene>
<feature type="non-terminal residue" evidence="3">
    <location>
        <position position="1"/>
    </location>
</feature>
<comment type="caution">
    <text evidence="3">The sequence shown here is derived from an EMBL/GenBank/DDBJ whole genome shotgun (WGS) entry which is preliminary data.</text>
</comment>
<accession>A0A2U1JHH8</accession>
<keyword evidence="4" id="KW-1185">Reference proteome</keyword>
<protein>
    <recommendedName>
        <fullName evidence="2">Secretion system C-terminal sorting domain-containing protein</fullName>
    </recommendedName>
</protein>
<evidence type="ECO:0000313" key="3">
    <source>
        <dbReference type="EMBL" id="PWA04577.1"/>
    </source>
</evidence>
<dbReference type="Proteomes" id="UP000245618">
    <property type="component" value="Unassembled WGS sequence"/>
</dbReference>
<evidence type="ECO:0000256" key="1">
    <source>
        <dbReference type="ARBA" id="ARBA00022729"/>
    </source>
</evidence>
<dbReference type="Pfam" id="PF18962">
    <property type="entry name" value="Por_Secre_tail"/>
    <property type="match status" value="1"/>
</dbReference>
<evidence type="ECO:0000259" key="2">
    <source>
        <dbReference type="Pfam" id="PF18962"/>
    </source>
</evidence>
<name>A0A2U1JHH8_9FLAO</name>
<dbReference type="RefSeq" id="WP_133243534.1">
    <property type="nucleotide sequence ID" value="NZ_QCZH01000063.1"/>
</dbReference>
<dbReference type="InterPro" id="IPR026444">
    <property type="entry name" value="Secre_tail"/>
</dbReference>
<organism evidence="3 4">
    <name type="scientific">Flavobacterium laiguense</name>
    <dbReference type="NCBI Taxonomy" id="2169409"/>
    <lineage>
        <taxon>Bacteria</taxon>
        <taxon>Pseudomonadati</taxon>
        <taxon>Bacteroidota</taxon>
        <taxon>Flavobacteriia</taxon>
        <taxon>Flavobacteriales</taxon>
        <taxon>Flavobacteriaceae</taxon>
        <taxon>Flavobacterium</taxon>
    </lineage>
</organism>
<dbReference type="NCBIfam" id="TIGR04183">
    <property type="entry name" value="Por_Secre_tail"/>
    <property type="match status" value="1"/>
</dbReference>
<dbReference type="AlphaFoldDB" id="A0A2U1JHH8"/>
<sequence length="79" mass="8770">HPVPFKDQLTISYDLKYVTDVRIEVFNTLGAVVASSYDASGYLNREVSLNIPYTGQAEVYLVKVTTNRGSSVQKVISSR</sequence>
<dbReference type="EMBL" id="QCZH01000063">
    <property type="protein sequence ID" value="PWA04577.1"/>
    <property type="molecule type" value="Genomic_DNA"/>
</dbReference>